<name>A0A438N7H2_EXOME</name>
<dbReference type="EMBL" id="NAJM01000016">
    <property type="protein sequence ID" value="RVX71703.1"/>
    <property type="molecule type" value="Genomic_DNA"/>
</dbReference>
<evidence type="ECO:0000256" key="1">
    <source>
        <dbReference type="SAM" id="MobiDB-lite"/>
    </source>
</evidence>
<dbReference type="VEuPathDB" id="FungiDB:PV10_08499"/>
<evidence type="ECO:0000313" key="3">
    <source>
        <dbReference type="Proteomes" id="UP000288859"/>
    </source>
</evidence>
<dbReference type="PANTHER" id="PTHR37540:SF5">
    <property type="entry name" value="TRANSCRIPTION FACTOR DOMAIN-CONTAINING PROTEIN"/>
    <property type="match status" value="1"/>
</dbReference>
<reference evidence="2 3" key="1">
    <citation type="submission" date="2017-03" db="EMBL/GenBank/DDBJ databases">
        <title>Genomes of endolithic fungi from Antarctica.</title>
        <authorList>
            <person name="Coleine C."/>
            <person name="Masonjones S."/>
            <person name="Stajich J.E."/>
        </authorList>
    </citation>
    <scope>NUCLEOTIDE SEQUENCE [LARGE SCALE GENOMIC DNA]</scope>
    <source>
        <strain evidence="2 3">CCFEE 6314</strain>
    </source>
</reference>
<sequence>MAEEAIILPSEPLLLVDRSWQRKGRLAHTSKSYVGSSRVPDLTVAKAAATATKSRKRSVGQAGVIHPAKRQSRHLRVQFVEYKPTISSKGNADKNASPGSEPANHQHVTDLVEGPFSSHKPAYESESTRLARSATRSPIRGSPLSSSTGALYAIIDSEVQGFQSYLGYYPSRLAKSLYPMSKHLNFKYNPLRDFWLPAAVHDEVLLHTILFSSALHLHSASRNTDFEGSRQLMKHMVGNSRQWAVHITGMSEMIRVRGGTASIRRELRTKIYRADIVGSVETLGQPKLPLLSPVGPSLFETLQLETGASQSLQKLLCEIEVSTPLEIILVNLSELSQAISEAINTQISFDPLVLDEEVVGIQQRLLACIDVATNPVETVLSISALIFLQPVTKSNPFAQPASQVMSDALHKSLKSLKSHHMPPPLLLWVQVMGALISDATSERTWYRTNIQEILAAHPGTKSWYRLKLQLKDIMWIDEIHDEYGRILWNELW</sequence>
<evidence type="ECO:0000313" key="2">
    <source>
        <dbReference type="EMBL" id="RVX71703.1"/>
    </source>
</evidence>
<feature type="region of interest" description="Disordered" evidence="1">
    <location>
        <begin position="113"/>
        <end position="141"/>
    </location>
</feature>
<feature type="region of interest" description="Disordered" evidence="1">
    <location>
        <begin position="87"/>
        <end position="106"/>
    </location>
</feature>
<accession>A0A438N7H2</accession>
<gene>
    <name evidence="2" type="ORF">B0A52_03887</name>
</gene>
<dbReference type="AlphaFoldDB" id="A0A438N7H2"/>
<dbReference type="OrthoDB" id="4158087at2759"/>
<protein>
    <submittedName>
        <fullName evidence="2">Uncharacterized protein</fullName>
    </submittedName>
</protein>
<proteinExistence type="predicted"/>
<comment type="caution">
    <text evidence="2">The sequence shown here is derived from an EMBL/GenBank/DDBJ whole genome shotgun (WGS) entry which is preliminary data.</text>
</comment>
<dbReference type="Proteomes" id="UP000288859">
    <property type="component" value="Unassembled WGS sequence"/>
</dbReference>
<organism evidence="2 3">
    <name type="scientific">Exophiala mesophila</name>
    <name type="common">Black yeast-like fungus</name>
    <dbReference type="NCBI Taxonomy" id="212818"/>
    <lineage>
        <taxon>Eukaryota</taxon>
        <taxon>Fungi</taxon>
        <taxon>Dikarya</taxon>
        <taxon>Ascomycota</taxon>
        <taxon>Pezizomycotina</taxon>
        <taxon>Eurotiomycetes</taxon>
        <taxon>Chaetothyriomycetidae</taxon>
        <taxon>Chaetothyriales</taxon>
        <taxon>Herpotrichiellaceae</taxon>
        <taxon>Exophiala</taxon>
    </lineage>
</organism>
<dbReference type="PANTHER" id="PTHR37540">
    <property type="entry name" value="TRANSCRIPTION FACTOR (ACR-2), PUTATIVE-RELATED-RELATED"/>
    <property type="match status" value="1"/>
</dbReference>